<dbReference type="Proteomes" id="UP000001941">
    <property type="component" value="Chromosome"/>
</dbReference>
<dbReference type="EMBL" id="CP000254">
    <property type="protein sequence ID" value="ABD40313.1"/>
    <property type="molecule type" value="Genomic_DNA"/>
</dbReference>
<dbReference type="SUPFAM" id="SSF88713">
    <property type="entry name" value="Glycoside hydrolase/deacetylase"/>
    <property type="match status" value="1"/>
</dbReference>
<dbReference type="InterPro" id="IPR021923">
    <property type="entry name" value="DUF3536"/>
</dbReference>
<dbReference type="AlphaFoldDB" id="Q2FNI0"/>
<organism evidence="4 5">
    <name type="scientific">Methanospirillum hungatei JF-1 (strain ATCC 27890 / DSM 864 / NBRC 100397 / JF-1)</name>
    <dbReference type="NCBI Taxonomy" id="323259"/>
    <lineage>
        <taxon>Archaea</taxon>
        <taxon>Methanobacteriati</taxon>
        <taxon>Methanobacteriota</taxon>
        <taxon>Stenosarchaea group</taxon>
        <taxon>Methanomicrobia</taxon>
        <taxon>Methanomicrobiales</taxon>
        <taxon>Methanospirillaceae</taxon>
        <taxon>Methanospirillum</taxon>
    </lineage>
</organism>
<dbReference type="CDD" id="cd10797">
    <property type="entry name" value="GH57N_APU_like_1"/>
    <property type="match status" value="1"/>
</dbReference>
<keyword evidence="4" id="KW-0378">Hydrolase</keyword>
<dbReference type="GO" id="GO:0016787">
    <property type="term" value="F:hydrolase activity"/>
    <property type="evidence" value="ECO:0007669"/>
    <property type="project" value="UniProtKB-KW"/>
</dbReference>
<dbReference type="HOGENOM" id="CLU_018719_0_0_2"/>
<evidence type="ECO:0000313" key="4">
    <source>
        <dbReference type="EMBL" id="ABD40313.1"/>
    </source>
</evidence>
<dbReference type="InterPro" id="IPR052046">
    <property type="entry name" value="GH57_Enzymes"/>
</dbReference>
<gene>
    <name evidence="4" type="ordered locus">Mhun_0553</name>
</gene>
<dbReference type="KEGG" id="mhu:Mhun_0553"/>
<dbReference type="GO" id="GO:0005975">
    <property type="term" value="P:carbohydrate metabolic process"/>
    <property type="evidence" value="ECO:0007669"/>
    <property type="project" value="InterPro"/>
</dbReference>
<dbReference type="PANTHER" id="PTHR36306:SF3">
    <property type="entry name" value="GLYCOSIDE HYDROLASE FAMILY 57"/>
    <property type="match status" value="1"/>
</dbReference>
<dbReference type="eggNOG" id="arCOG03279">
    <property type="taxonomic scope" value="Archaea"/>
</dbReference>
<sequence length="850" mass="98388">MKSFIRDTYMIQDPGWVNSINRYICIHGHFYQPPRENPWLEEIEIEESAFPFHDWNERVTNECYAPNAASRILGSERRIIDIVNNYSRISFNFGPTLLSWLKNHNQEVYQAILQADKDSQQIFSGHGSAIAQIYNHLIMPLANSRDKKTEILWGVKDFIYRFGRMPEGMWLSETAVDNETLDLLALHGIRFTILAPHQARRIRKIGEETWSDVTKETLDIGRPYLCILPSGRTIAIFFYEPGIAGEVAFGNLLENGDQFTRRLIEAFPRDSHRPHLVSIATDGETYGHHHRFADMALAYALHEIESKNLAKITIYGEYLERFPPVYEVAIAENTSWSCSHGVKRWEDDCGCRALYACLISDTSVCYPASFTSGSSPYNLKPWNQKWRRPLRDAISWLINELAVLFEREMEVFFHDPWQIRDAYGDIIIHRTYEEISRFFTSYAKRTPNPEEITRCLKLLEMQKNALFMQTSCGWFFDDLAGIETVQIMMYACRAMQLARDVTGMNFEPEFIRYLEKGFSNLAHLGNGGDIYTKYVKTAIFDINRLAFQFAIMSLIEGRPDESPVSLYEICCKSYEQAETGSLKLAMGHALFRSKSTLKESTLMFIALHMGDHNFVGGVRTYSSENDFEEIKEDIWNAFTKSDLPGMILSLDRHFDVHSYSLWHLFPDGKRKVMYSILNEALESAQYAYHQLCHRHFPFVTAMKELNIPSPIALDFPIQYTLNRELIACLDEDIIHIERIQRILDDMNRGNFLPDTKLLSVHAAHTIARLLSGIEKEPDQIEDIILVNKLFSLLSPMSLSMDLWACQNTYFRIGQHMCHTMKQTMETGDDHAQTWIREYSLLGEYLGVRCH</sequence>
<proteinExistence type="inferred from homology"/>
<evidence type="ECO:0000259" key="3">
    <source>
        <dbReference type="Pfam" id="PF03065"/>
    </source>
</evidence>
<keyword evidence="2" id="KW-0119">Carbohydrate metabolism</keyword>
<protein>
    <submittedName>
        <fullName evidence="4">Glycoside hydrolase, family 57</fullName>
    </submittedName>
</protein>
<dbReference type="EnsemblBacteria" id="ABD40313">
    <property type="protein sequence ID" value="ABD40313"/>
    <property type="gene ID" value="Mhun_0553"/>
</dbReference>
<keyword evidence="5" id="KW-1185">Reference proteome</keyword>
<dbReference type="Gene3D" id="3.20.110.20">
    <property type="match status" value="1"/>
</dbReference>
<evidence type="ECO:0000256" key="2">
    <source>
        <dbReference type="ARBA" id="ARBA00023277"/>
    </source>
</evidence>
<name>Q2FNI0_METHJ</name>
<comment type="similarity">
    <text evidence="1">Belongs to the glycosyl hydrolase 57 family.</text>
</comment>
<reference evidence="5" key="1">
    <citation type="journal article" date="2016" name="Stand. Genomic Sci.">
        <title>Complete genome sequence of Methanospirillum hungatei type strain JF1.</title>
        <authorList>
            <person name="Gunsalus R.P."/>
            <person name="Cook L.E."/>
            <person name="Crable B."/>
            <person name="Rohlin L."/>
            <person name="McDonald E."/>
            <person name="Mouttaki H."/>
            <person name="Sieber J.R."/>
            <person name="Poweleit N."/>
            <person name="Zhou H."/>
            <person name="Lapidus A.L."/>
            <person name="Daligault H.E."/>
            <person name="Land M."/>
            <person name="Gilna P."/>
            <person name="Ivanova N."/>
            <person name="Kyrpides N."/>
            <person name="Culley D.E."/>
            <person name="McInerney M.J."/>
        </authorList>
    </citation>
    <scope>NUCLEOTIDE SEQUENCE [LARGE SCALE GENOMIC DNA]</scope>
    <source>
        <strain evidence="5">ATCC 27890 / DSM 864 / NBRC 100397 / JF-1</strain>
    </source>
</reference>
<evidence type="ECO:0000256" key="1">
    <source>
        <dbReference type="ARBA" id="ARBA00006821"/>
    </source>
</evidence>
<dbReference type="PANTHER" id="PTHR36306">
    <property type="entry name" value="ALPHA-AMYLASE-RELATED-RELATED"/>
    <property type="match status" value="1"/>
</dbReference>
<dbReference type="STRING" id="323259.Mhun_0553"/>
<feature type="domain" description="Glycoside hydrolase family 57 N-terminal" evidence="3">
    <location>
        <begin position="57"/>
        <end position="329"/>
    </location>
</feature>
<dbReference type="Pfam" id="PF03065">
    <property type="entry name" value="Glyco_hydro_57"/>
    <property type="match status" value="1"/>
</dbReference>
<accession>Q2FNI0</accession>
<evidence type="ECO:0000313" key="5">
    <source>
        <dbReference type="Proteomes" id="UP000001941"/>
    </source>
</evidence>
<dbReference type="Pfam" id="PF12055">
    <property type="entry name" value="DUF3536"/>
    <property type="match status" value="1"/>
</dbReference>
<dbReference type="InParanoid" id="Q2FNI0"/>
<dbReference type="InterPro" id="IPR011330">
    <property type="entry name" value="Glyco_hydro/deAcase_b/a-brl"/>
</dbReference>
<dbReference type="InterPro" id="IPR004300">
    <property type="entry name" value="Glyco_hydro_57_N"/>
</dbReference>
<dbReference type="CAZy" id="GH57">
    <property type="family name" value="Glycoside Hydrolase Family 57"/>
</dbReference>